<proteinExistence type="predicted"/>
<sequence length="75" mass="7767">MASTKESHTTPPGLNVMAILLVLAVLAVAFGCWVDDEIRRHAERHGAPYHGLPGAASNLHPSGTVVVLGDAKANG</sequence>
<keyword evidence="3" id="KW-1185">Reference proteome</keyword>
<dbReference type="Proteomes" id="UP000194000">
    <property type="component" value="Unassembled WGS sequence"/>
</dbReference>
<dbReference type="PROSITE" id="PS51257">
    <property type="entry name" value="PROKAR_LIPOPROTEIN"/>
    <property type="match status" value="1"/>
</dbReference>
<keyword evidence="1" id="KW-0812">Transmembrane</keyword>
<evidence type="ECO:0000256" key="1">
    <source>
        <dbReference type="SAM" id="Phobius"/>
    </source>
</evidence>
<dbReference type="RefSeq" id="WP_085199509.1">
    <property type="nucleotide sequence ID" value="NZ_JACKVI010000012.1"/>
</dbReference>
<keyword evidence="1" id="KW-1133">Transmembrane helix</keyword>
<comment type="caution">
    <text evidence="2">The sequence shown here is derived from an EMBL/GenBank/DDBJ whole genome shotgun (WGS) entry which is preliminary data.</text>
</comment>
<dbReference type="OrthoDB" id="10005773at2"/>
<dbReference type="AlphaFoldDB" id="A0A1X1UIP9"/>
<organism evidence="2 3">
    <name type="scientific">Mycobacterium fragae</name>
    <dbReference type="NCBI Taxonomy" id="1260918"/>
    <lineage>
        <taxon>Bacteria</taxon>
        <taxon>Bacillati</taxon>
        <taxon>Actinomycetota</taxon>
        <taxon>Actinomycetes</taxon>
        <taxon>Mycobacteriales</taxon>
        <taxon>Mycobacteriaceae</taxon>
        <taxon>Mycobacterium</taxon>
    </lineage>
</organism>
<evidence type="ECO:0000313" key="3">
    <source>
        <dbReference type="Proteomes" id="UP000194000"/>
    </source>
</evidence>
<reference evidence="2 3" key="1">
    <citation type="submission" date="2016-01" db="EMBL/GenBank/DDBJ databases">
        <title>The new phylogeny of the genus Mycobacterium.</title>
        <authorList>
            <person name="Tarcisio F."/>
            <person name="Conor M."/>
            <person name="Antonella G."/>
            <person name="Elisabetta G."/>
            <person name="Giulia F.S."/>
            <person name="Sara T."/>
            <person name="Anna F."/>
            <person name="Clotilde B."/>
            <person name="Roberto B."/>
            <person name="Veronica D.S."/>
            <person name="Fabio R."/>
            <person name="Monica P."/>
            <person name="Olivier J."/>
            <person name="Enrico T."/>
            <person name="Nicola S."/>
        </authorList>
    </citation>
    <scope>NUCLEOTIDE SEQUENCE [LARGE SCALE GENOMIC DNA]</scope>
    <source>
        <strain evidence="2 3">DSM 45731</strain>
    </source>
</reference>
<evidence type="ECO:0000313" key="2">
    <source>
        <dbReference type="EMBL" id="ORV56705.1"/>
    </source>
</evidence>
<keyword evidence="1" id="KW-0472">Membrane</keyword>
<dbReference type="EMBL" id="LQOW01000031">
    <property type="protein sequence ID" value="ORV56705.1"/>
    <property type="molecule type" value="Genomic_DNA"/>
</dbReference>
<name>A0A1X1UIP9_9MYCO</name>
<accession>A0A1X1UIP9</accession>
<protein>
    <submittedName>
        <fullName evidence="2">Uncharacterized protein</fullName>
    </submittedName>
</protein>
<gene>
    <name evidence="2" type="ORF">AWC06_00255</name>
</gene>
<feature type="transmembrane region" description="Helical" evidence="1">
    <location>
        <begin position="12"/>
        <end position="34"/>
    </location>
</feature>